<name>A0ABD2MWR8_9CUCU</name>
<dbReference type="Pfam" id="PF05705">
    <property type="entry name" value="DUF829"/>
    <property type="match status" value="1"/>
</dbReference>
<accession>A0ABD2MWR8</accession>
<keyword evidence="2" id="KW-0812">Transmembrane</keyword>
<keyword evidence="5" id="KW-0539">Nucleus</keyword>
<protein>
    <submittedName>
        <fullName evidence="7">Uncharacterized protein</fullName>
    </submittedName>
</protein>
<dbReference type="SUPFAM" id="SSF53474">
    <property type="entry name" value="alpha/beta-Hydrolases"/>
    <property type="match status" value="1"/>
</dbReference>
<keyword evidence="8" id="KW-1185">Reference proteome</keyword>
<dbReference type="AlphaFoldDB" id="A0ABD2MWR8"/>
<gene>
    <name evidence="7" type="ORF">HHI36_021391</name>
</gene>
<reference evidence="7 8" key="1">
    <citation type="journal article" date="2021" name="BMC Biol.">
        <title>Horizontally acquired antibacterial genes associated with adaptive radiation of ladybird beetles.</title>
        <authorList>
            <person name="Li H.S."/>
            <person name="Tang X.F."/>
            <person name="Huang Y.H."/>
            <person name="Xu Z.Y."/>
            <person name="Chen M.L."/>
            <person name="Du X.Y."/>
            <person name="Qiu B.Y."/>
            <person name="Chen P.T."/>
            <person name="Zhang W."/>
            <person name="Slipinski A."/>
            <person name="Escalona H.E."/>
            <person name="Waterhouse R.M."/>
            <person name="Zwick A."/>
            <person name="Pang H."/>
        </authorList>
    </citation>
    <scope>NUCLEOTIDE SEQUENCE [LARGE SCALE GENOMIC DNA]</scope>
    <source>
        <strain evidence="7">SYSU2018</strain>
    </source>
</reference>
<keyword evidence="3" id="KW-1133">Transmembrane helix</keyword>
<comment type="similarity">
    <text evidence="1">Belongs to the TMEM53 family.</text>
</comment>
<dbReference type="PANTHER" id="PTHR12265">
    <property type="entry name" value="TRANSMEMBRANE PROTEIN 53"/>
    <property type="match status" value="1"/>
</dbReference>
<sequence length="272" mass="31279">MLSNGGSLQYEVFMKALGKDPLTKQIKGAILDSTPVRRTMLTSFLAIKADLRSGYLRIPTSVLLAVYCLLKGSLEKTYAKLSKTEYVQINPFENLKNEVNRWPQHFIYSTSDHIVSHRDVEEFAGHRRSLGIDVSLKCFENSDHVQHYPKNKLDYARSVIRFINKCLKKNGNEVVLMFPCENNVEILEGFGKLDLKGSNHNQSGTGFGLEPLVQPKKLIYLIIYTQNIQEKYMDIIFLLEQLQKIRMVPFICYKKQCFSLNYFDGFFGILSN</sequence>
<comment type="subcellular location">
    <subcellularLocation>
        <location evidence="6">Nucleus outer membrane</location>
        <topology evidence="6">Single-pass membrane protein</topology>
    </subcellularLocation>
</comment>
<evidence type="ECO:0000256" key="1">
    <source>
        <dbReference type="ARBA" id="ARBA00007387"/>
    </source>
</evidence>
<organism evidence="7 8">
    <name type="scientific">Cryptolaemus montrouzieri</name>
    <dbReference type="NCBI Taxonomy" id="559131"/>
    <lineage>
        <taxon>Eukaryota</taxon>
        <taxon>Metazoa</taxon>
        <taxon>Ecdysozoa</taxon>
        <taxon>Arthropoda</taxon>
        <taxon>Hexapoda</taxon>
        <taxon>Insecta</taxon>
        <taxon>Pterygota</taxon>
        <taxon>Neoptera</taxon>
        <taxon>Endopterygota</taxon>
        <taxon>Coleoptera</taxon>
        <taxon>Polyphaga</taxon>
        <taxon>Cucujiformia</taxon>
        <taxon>Coccinelloidea</taxon>
        <taxon>Coccinellidae</taxon>
        <taxon>Scymninae</taxon>
        <taxon>Scymnini</taxon>
        <taxon>Cryptolaemus</taxon>
    </lineage>
</organism>
<evidence type="ECO:0000256" key="3">
    <source>
        <dbReference type="ARBA" id="ARBA00022989"/>
    </source>
</evidence>
<dbReference type="EMBL" id="JABFTP020000042">
    <property type="protein sequence ID" value="KAL3270876.1"/>
    <property type="molecule type" value="Genomic_DNA"/>
</dbReference>
<evidence type="ECO:0000256" key="6">
    <source>
        <dbReference type="ARBA" id="ARBA00034303"/>
    </source>
</evidence>
<comment type="caution">
    <text evidence="7">The sequence shown here is derived from an EMBL/GenBank/DDBJ whole genome shotgun (WGS) entry which is preliminary data.</text>
</comment>
<dbReference type="InterPro" id="IPR008547">
    <property type="entry name" value="DUF829_TMEM53"/>
</dbReference>
<evidence type="ECO:0000256" key="5">
    <source>
        <dbReference type="ARBA" id="ARBA00023242"/>
    </source>
</evidence>
<evidence type="ECO:0000313" key="7">
    <source>
        <dbReference type="EMBL" id="KAL3270876.1"/>
    </source>
</evidence>
<proteinExistence type="inferred from homology"/>
<dbReference type="Proteomes" id="UP001516400">
    <property type="component" value="Unassembled WGS sequence"/>
</dbReference>
<dbReference type="PANTHER" id="PTHR12265:SF30">
    <property type="entry name" value="TRANSMEMBRANE PROTEIN 53"/>
    <property type="match status" value="1"/>
</dbReference>
<dbReference type="GO" id="GO:0005640">
    <property type="term" value="C:nuclear outer membrane"/>
    <property type="evidence" value="ECO:0007669"/>
    <property type="project" value="UniProtKB-SubCell"/>
</dbReference>
<dbReference type="Gene3D" id="3.40.50.1820">
    <property type="entry name" value="alpha/beta hydrolase"/>
    <property type="match status" value="1"/>
</dbReference>
<evidence type="ECO:0000256" key="2">
    <source>
        <dbReference type="ARBA" id="ARBA00022692"/>
    </source>
</evidence>
<evidence type="ECO:0000256" key="4">
    <source>
        <dbReference type="ARBA" id="ARBA00023136"/>
    </source>
</evidence>
<keyword evidence="4" id="KW-0472">Membrane</keyword>
<dbReference type="InterPro" id="IPR029058">
    <property type="entry name" value="AB_hydrolase_fold"/>
</dbReference>
<evidence type="ECO:0000313" key="8">
    <source>
        <dbReference type="Proteomes" id="UP001516400"/>
    </source>
</evidence>